<name>A0A7X0NLM4_9ACTN</name>
<protein>
    <submittedName>
        <fullName evidence="1">Uncharacterized protein</fullName>
    </submittedName>
</protein>
<reference evidence="1 2" key="1">
    <citation type="submission" date="2020-08" db="EMBL/GenBank/DDBJ databases">
        <title>Sequencing the genomes of 1000 actinobacteria strains.</title>
        <authorList>
            <person name="Klenk H.-P."/>
        </authorList>
    </citation>
    <scope>NUCLEOTIDE SEQUENCE [LARGE SCALE GENOMIC DNA]</scope>
    <source>
        <strain evidence="1 2">DSM 43768</strain>
    </source>
</reference>
<dbReference type="RefSeq" id="WP_185100543.1">
    <property type="nucleotide sequence ID" value="NZ_BAAAXY010000084.1"/>
</dbReference>
<comment type="caution">
    <text evidence="1">The sequence shown here is derived from an EMBL/GenBank/DDBJ whole genome shotgun (WGS) entry which is preliminary data.</text>
</comment>
<proteinExistence type="predicted"/>
<evidence type="ECO:0000313" key="1">
    <source>
        <dbReference type="EMBL" id="MBB6545742.1"/>
    </source>
</evidence>
<evidence type="ECO:0000313" key="2">
    <source>
        <dbReference type="Proteomes" id="UP000565579"/>
    </source>
</evidence>
<sequence>MVRLGVTLVAVLLFLSGTHPLVGTPRTFEDDAARAVWTWRTSGAAERWRDGFLPLGGLSSAPPEVLRKVRRDEEFGWKVAGPLPATPADGQVRWDDGTTRRVPVIGAREAMLEQSPWEDGDSGLPDEQSYHMTGATFTTMRLRTLRGMATVPAWRLRFSDLPGTIDQVAVDWDAVGRVGDLVGGMCAGVGMSGEGVAELQEPLGNRVVLNAGSGLPVLCLRMPEGC</sequence>
<dbReference type="Proteomes" id="UP000565579">
    <property type="component" value="Unassembled WGS sequence"/>
</dbReference>
<accession>A0A7X0NLM4</accession>
<organism evidence="1 2">
    <name type="scientific">Nonomuraea rubra</name>
    <dbReference type="NCBI Taxonomy" id="46180"/>
    <lineage>
        <taxon>Bacteria</taxon>
        <taxon>Bacillati</taxon>
        <taxon>Actinomycetota</taxon>
        <taxon>Actinomycetes</taxon>
        <taxon>Streptosporangiales</taxon>
        <taxon>Streptosporangiaceae</taxon>
        <taxon>Nonomuraea</taxon>
    </lineage>
</organism>
<keyword evidence="2" id="KW-1185">Reference proteome</keyword>
<gene>
    <name evidence="1" type="ORF">HD593_000537</name>
</gene>
<dbReference type="AlphaFoldDB" id="A0A7X0NLM4"/>
<dbReference type="EMBL" id="JACHMI010000001">
    <property type="protein sequence ID" value="MBB6545742.1"/>
    <property type="molecule type" value="Genomic_DNA"/>
</dbReference>